<evidence type="ECO:0000313" key="2">
    <source>
        <dbReference type="EMBL" id="RGR98257.1"/>
    </source>
</evidence>
<dbReference type="Gene3D" id="2.40.50.500">
    <property type="entry name" value="NigD-like N-terminal OB domain"/>
    <property type="match status" value="1"/>
</dbReference>
<dbReference type="RefSeq" id="WP_118483537.1">
    <property type="nucleotide sequence ID" value="NZ_CAUELD010000007.1"/>
</dbReference>
<gene>
    <name evidence="2" type="ORF">DWY20_04605</name>
</gene>
<organism evidence="2 3">
    <name type="scientific">Phocaeicola coprocola</name>
    <dbReference type="NCBI Taxonomy" id="310298"/>
    <lineage>
        <taxon>Bacteria</taxon>
        <taxon>Pseudomonadati</taxon>
        <taxon>Bacteroidota</taxon>
        <taxon>Bacteroidia</taxon>
        <taxon>Bacteroidales</taxon>
        <taxon>Bacteroidaceae</taxon>
        <taxon>Phocaeicola</taxon>
    </lineage>
</organism>
<proteinExistence type="predicted"/>
<dbReference type="EMBL" id="QRUU01000013">
    <property type="protein sequence ID" value="RGR98257.1"/>
    <property type="molecule type" value="Genomic_DNA"/>
</dbReference>
<feature type="domain" description="NigD-like C-terminal" evidence="1">
    <location>
        <begin position="110"/>
        <end position="219"/>
    </location>
</feature>
<evidence type="ECO:0000313" key="3">
    <source>
        <dbReference type="Proteomes" id="UP000285864"/>
    </source>
</evidence>
<dbReference type="Proteomes" id="UP000285864">
    <property type="component" value="Unassembled WGS sequence"/>
</dbReference>
<reference evidence="2 3" key="1">
    <citation type="submission" date="2018-08" db="EMBL/GenBank/DDBJ databases">
        <title>A genome reference for cultivated species of the human gut microbiota.</title>
        <authorList>
            <person name="Zou Y."/>
            <person name="Xue W."/>
            <person name="Luo G."/>
        </authorList>
    </citation>
    <scope>NUCLEOTIDE SEQUENCE [LARGE SCALE GENOMIC DNA]</scope>
    <source>
        <strain evidence="2 3">AF24-2</strain>
    </source>
</reference>
<comment type="caution">
    <text evidence="2">The sequence shown here is derived from an EMBL/GenBank/DDBJ whole genome shotgun (WGS) entry which is preliminary data.</text>
</comment>
<dbReference type="Pfam" id="PF17415">
    <property type="entry name" value="NigD_C"/>
    <property type="match status" value="1"/>
</dbReference>
<dbReference type="InterPro" id="IPR035376">
    <property type="entry name" value="NigD_C"/>
</dbReference>
<accession>A0A412GTW9</accession>
<dbReference type="InterPro" id="IPR038179">
    <property type="entry name" value="NigD-like_N_sf"/>
</dbReference>
<dbReference type="Gene3D" id="2.60.40.2370">
    <property type="entry name" value="NigD-like, C-terminal beta sandwich domain"/>
    <property type="match status" value="1"/>
</dbReference>
<dbReference type="InterPro" id="IPR038143">
    <property type="entry name" value="NigD-like_C_dom_sf"/>
</dbReference>
<dbReference type="AlphaFoldDB" id="A0A412GTW9"/>
<name>A0A412GTW9_9BACT</name>
<keyword evidence="3" id="KW-1185">Reference proteome</keyword>
<evidence type="ECO:0000259" key="1">
    <source>
        <dbReference type="Pfam" id="PF17415"/>
    </source>
</evidence>
<protein>
    <recommendedName>
        <fullName evidence="1">NigD-like C-terminal domain-containing protein</fullName>
    </recommendedName>
</protein>
<sequence length="220" mass="25062">MKQVIVMALLFCIFLCEGCKEEDYVYPSVVTEFIGAQTNNDGTISQLVADDGTIYSVLQRDGLGGLVADTLYRTISIYEPITQENGKGNVAQLYSCQLVLSVNPLPASDFKGNIKTDPVDIQSIWLSGEYLNMILLVQYKELSHLYHFVDEGITSDQSGTQTLNLRLFHDRNNDYEAFTKQVYLSVPLKNHLQLLRKGDKIRFNLNTYKEGETYREFDYQ</sequence>